<keyword evidence="2" id="KW-0614">Plasmid</keyword>
<sequence>MTGRDPDRRHELVQLSYTLPRLLRLLRRYVLLIVGKPMERSTVHRAVCPGESLTAPTQGARRRSTGAGRRMDRRRR</sequence>
<gene>
    <name evidence="2" type="ORF">RCFBP_mp10570</name>
</gene>
<accession>D8P371</accession>
<dbReference type="AlphaFoldDB" id="D8P371"/>
<name>D8P371_RALSL</name>
<feature type="region of interest" description="Disordered" evidence="1">
    <location>
        <begin position="48"/>
        <end position="76"/>
    </location>
</feature>
<proteinExistence type="predicted"/>
<evidence type="ECO:0000256" key="1">
    <source>
        <dbReference type="SAM" id="MobiDB-lite"/>
    </source>
</evidence>
<evidence type="ECO:0000313" key="2">
    <source>
        <dbReference type="EMBL" id="CBJ53357.1"/>
    </source>
</evidence>
<reference evidence="2" key="1">
    <citation type="journal article" date="2010" name="BMC Genomics">
        <title>Genomes of three tomato pathogens within the Ralstonia solanacearum species complex reveal significant evolutionary divergence.</title>
        <authorList>
            <person name="Remenant B."/>
            <person name="Coupat-Goutaland B."/>
            <person name="Guidot A."/>
            <person name="Cellier G."/>
            <person name="Wicker E."/>
            <person name="Allen C."/>
            <person name="Fegan M."/>
            <person name="Pruvost O."/>
            <person name="Elbaz M."/>
            <person name="Calteau A."/>
            <person name="Salvignol G."/>
            <person name="Mornico D."/>
            <person name="Mangenot S."/>
            <person name="Barbe V."/>
            <person name="Medigue C."/>
            <person name="Prior P."/>
        </authorList>
    </citation>
    <scope>NUCLEOTIDE SEQUENCE [LARGE SCALE GENOMIC DNA]</scope>
    <source>
        <strain evidence="2">CFBP2957</strain>
        <plasmid evidence="2">RCFBPv3_mp</plasmid>
    </source>
</reference>
<geneLocation type="plasmid" evidence="2">
    <name>RCFBPv3_mp</name>
</geneLocation>
<dbReference type="EMBL" id="FP885907">
    <property type="protein sequence ID" value="CBJ53357.1"/>
    <property type="molecule type" value="Genomic_DNA"/>
</dbReference>
<protein>
    <submittedName>
        <fullName evidence="2">Uncharacterized protein</fullName>
    </submittedName>
</protein>
<reference evidence="2" key="2">
    <citation type="submission" date="2010-02" db="EMBL/GenBank/DDBJ databases">
        <authorList>
            <person name="Genoscope - CEA"/>
        </authorList>
    </citation>
    <scope>NUCLEOTIDE SEQUENCE</scope>
    <source>
        <strain evidence="2">CFBP2957</strain>
        <plasmid evidence="2">RCFBPv3_mp</plasmid>
    </source>
</reference>
<organism evidence="2">
    <name type="scientific">Ralstonia solanacearum CFBP2957</name>
    <dbReference type="NCBI Taxonomy" id="859656"/>
    <lineage>
        <taxon>Bacteria</taxon>
        <taxon>Pseudomonadati</taxon>
        <taxon>Pseudomonadota</taxon>
        <taxon>Betaproteobacteria</taxon>
        <taxon>Burkholderiales</taxon>
        <taxon>Burkholderiaceae</taxon>
        <taxon>Ralstonia</taxon>
        <taxon>Ralstonia solanacearum species complex</taxon>
    </lineage>
</organism>